<dbReference type="OrthoDB" id="2326315at2"/>
<reference evidence="2 3" key="1">
    <citation type="submission" date="2018-07" db="EMBL/GenBank/DDBJ databases">
        <title>Genome sequences of six Lactobacillus spp. isolated from bumble bee guts.</title>
        <authorList>
            <person name="Motta E.V.S."/>
            <person name="Moran N.A."/>
        </authorList>
    </citation>
    <scope>NUCLEOTIDE SEQUENCE [LARGE SCALE GENOMIC DNA]</scope>
    <source>
        <strain evidence="2 3">BI-1.1</strain>
    </source>
</reference>
<sequence length="1447" mass="159127">MKKGIQLVVVVLIVCNVLYLKSQLVQAIANANKNNLISYTQVPSLHTTPLTSPVNIKDVTQLRELPQHDVRMAYVADEYLTVYALRDQNNALLPDNQQDIVLSSDGNGGYIADVYTWKGFFEALWDPANPQWNFNAQDSDAWKKFTGAALGTNLNVESPTYATNLILPVSKIHRINLKNSLDIRDLPDDVATAYYFNRPRTQDISGSGEEARKSYSYKYIHIRHDDLIIDGKQYSINMGYNNFALSGHHDRQLEPVATQPYKENWTVENLDIYGTSWWGFISCNTGLATNYDLANTEPKNPNDVDYDPNTDPANNDKIQTAKAGLNGGYSWITYRDVNYTGSQFSWTGSQTSGITIAGTVNVRSVYSYLIPGDSYQWITKNLGITGNQQNFEVDRVIFAKDCHYTGYTFNGQCLYLTGKATFENGSVVNLYPHGDSPESPGGMHSPNQLDMAWGIYMAAQNNGLVPEIEMNGSAQLNIHCNNDDINDPNLPHAAAAKQPCGAIDMASSPSLLVYNNIKDSKPGEINIDSGLGNDQSSNAGAILKNNPLVNFVGGTANLSHGKFSIKAYNLGDYNTPENGGLMAVGPDMSIDVRTGGDFNLEVADKNHSSDKPLNLLYSANTMKVNIVNPKNVTLDLRNDPCPNSALVYVNTGTIISVGSVPGLPSEVKVPNGIKLPNGKIVSNSTLVAGISGADINAYDTKIRAEGDNGLINGSNGEIIGYPTTSSEYGNVSVGMYGQPPIRVQRVTLPFAHNLLAPMLYLNGSKVIQAPKYELDVLKEAMVKMFGKEFRYINLSDLPGPSLILDRPSNVIYPSRDDWNISATSGGDEWEDYTNDTQYDEFHPAPPQIRVQVCRDDKSTIDLGDFKNIDDDDYRQYEATQKADSSLIGPTAENVNPVTPNILDDNLGNLSLFANDDQGNKIANPNLGKPLERYQQPAAADFDKLYPKYLSDKEVTWDNGQWNPNLSGPGALEGFRHKVQYNLRDLLDKYNKQHPQAPLHLKATDQIKTSAVTNFQSSPLSITFVRNLSMKIDNDQSFLLGDDIAIPFQYYDGDDRSKSDGGPDAITLSGQTKNNSTPITTTIKPLNIRKVTKTRWNIGKATIVGKHSFTFIGQDNASPNNRAYDENQRNKKADGDTFIWNYEVLNLPAYNVVQKITNNPYGTDKNGHQKILNGSYNLVTTYTPKANAPVHSVMFGHESTSDTPNWSNSGTGQITASYTDASGKTITATKPVAADPQKVYDPSYFGWDSSMKAFPAGIQFTIKRTIKVEATKNTPVTIGPDTIISKAADGTTQELGRSDGLNFNSVGSVVLNVPASIDYGKKHLNFAGEIASKTAKGELSIFNDTADKQKILLTAEITDSSQDSNQLFSNFLDYKYKDPKTNTISYDNITKFKYDNSSFPADHKLLLWKPGGSDNIMEPVLKIPKPLSTSNLGKHQATLTWTMTLGPN</sequence>
<feature type="compositionally biased region" description="Polar residues" evidence="1">
    <location>
        <begin position="1067"/>
        <end position="1079"/>
    </location>
</feature>
<keyword evidence="3" id="KW-1185">Reference proteome</keyword>
<organism evidence="2 3">
    <name type="scientific">Bombilactobacillus bombi</name>
    <dbReference type="NCBI Taxonomy" id="1303590"/>
    <lineage>
        <taxon>Bacteria</taxon>
        <taxon>Bacillati</taxon>
        <taxon>Bacillota</taxon>
        <taxon>Bacilli</taxon>
        <taxon>Lactobacillales</taxon>
        <taxon>Lactobacillaceae</taxon>
        <taxon>Bombilactobacillus</taxon>
    </lineage>
</organism>
<gene>
    <name evidence="2" type="ORF">DS831_09175</name>
</gene>
<protein>
    <recommendedName>
        <fullName evidence="4">WxL domain-containing protein</fullName>
    </recommendedName>
</protein>
<dbReference type="RefSeq" id="WP_118903078.1">
    <property type="nucleotide sequence ID" value="NZ_QOCR01000008.1"/>
</dbReference>
<feature type="region of interest" description="Disordered" evidence="1">
    <location>
        <begin position="1055"/>
        <end position="1079"/>
    </location>
</feature>
<comment type="caution">
    <text evidence="2">The sequence shown here is derived from an EMBL/GenBank/DDBJ whole genome shotgun (WGS) entry which is preliminary data.</text>
</comment>
<evidence type="ECO:0000313" key="2">
    <source>
        <dbReference type="EMBL" id="RHW49213.1"/>
    </source>
</evidence>
<evidence type="ECO:0000313" key="3">
    <source>
        <dbReference type="Proteomes" id="UP000284109"/>
    </source>
</evidence>
<evidence type="ECO:0008006" key="4">
    <source>
        <dbReference type="Google" id="ProtNLM"/>
    </source>
</evidence>
<dbReference type="EMBL" id="QOCR01000008">
    <property type="protein sequence ID" value="RHW49213.1"/>
    <property type="molecule type" value="Genomic_DNA"/>
</dbReference>
<name>A0A3R6W8G6_9LACO</name>
<dbReference type="Proteomes" id="UP000284109">
    <property type="component" value="Unassembled WGS sequence"/>
</dbReference>
<accession>A0A3R6W8G6</accession>
<proteinExistence type="predicted"/>
<evidence type="ECO:0000256" key="1">
    <source>
        <dbReference type="SAM" id="MobiDB-lite"/>
    </source>
</evidence>